<keyword evidence="3" id="KW-0963">Cytoplasm</keyword>
<evidence type="ECO:0000256" key="2">
    <source>
        <dbReference type="ARBA" id="ARBA00004300"/>
    </source>
</evidence>
<dbReference type="GO" id="GO:0034451">
    <property type="term" value="C:centriolar satellite"/>
    <property type="evidence" value="ECO:0007669"/>
    <property type="project" value="TreeGrafter"/>
</dbReference>
<evidence type="ECO:0000256" key="7">
    <source>
        <dbReference type="ARBA" id="ARBA00023273"/>
    </source>
</evidence>
<evidence type="ECO:0000256" key="4">
    <source>
        <dbReference type="ARBA" id="ARBA00022794"/>
    </source>
</evidence>
<protein>
    <submittedName>
        <fullName evidence="9">Uncharacterized protein</fullName>
    </submittedName>
</protein>
<reference evidence="9 10" key="1">
    <citation type="submission" date="2018-11" db="EMBL/GenBank/DDBJ databases">
        <authorList>
            <consortium name="Pathogen Informatics"/>
        </authorList>
    </citation>
    <scope>NUCLEOTIDE SEQUENCE [LARGE SCALE GENOMIC DNA]</scope>
</reference>
<keyword evidence="10" id="KW-1185">Reference proteome</keyword>
<evidence type="ECO:0000256" key="6">
    <source>
        <dbReference type="ARBA" id="ARBA00023212"/>
    </source>
</evidence>
<feature type="coiled-coil region" evidence="8">
    <location>
        <begin position="36"/>
        <end position="124"/>
    </location>
</feature>
<feature type="coiled-coil region" evidence="8">
    <location>
        <begin position="308"/>
        <end position="335"/>
    </location>
</feature>
<evidence type="ECO:0000256" key="8">
    <source>
        <dbReference type="SAM" id="Coils"/>
    </source>
</evidence>
<sequence length="343" mass="39150">MSFDTENEPKSEGSVQAIAKALATAELRELNERERANHLQAMHATLKSACDQLEQRNAELEQKVAELTKTCLEQQKIEASLRDELSEAAPKEIYEACKERLERLEQAELKMRMENEALKEVSTIAATQVKAFNDMKMDAEKEQSILKLAIVELESSSDEKAAMARLHRQITRLQISEATAVRRLASANDKITRLDNTILRLEKNFDDRDSTMIHLQNQARTRERRLRSTIANLRSRFSGCIPLPEQERLVRLITNYMKECQRLRECLEATEGEYLQAIGEAASAKQRSELSAEVAELLKGEPNQFEFQAGLSAKLSEWQDKLAELKAAEAVQRRQVIRVLYSF</sequence>
<dbReference type="Proteomes" id="UP000281553">
    <property type="component" value="Unassembled WGS sequence"/>
</dbReference>
<dbReference type="InterPro" id="IPR026201">
    <property type="entry name" value="Cep290"/>
</dbReference>
<keyword evidence="6" id="KW-0206">Cytoskeleton</keyword>
<evidence type="ECO:0000256" key="5">
    <source>
        <dbReference type="ARBA" id="ARBA00023054"/>
    </source>
</evidence>
<dbReference type="GO" id="GO:1905349">
    <property type="term" value="P:ciliary transition zone assembly"/>
    <property type="evidence" value="ECO:0007669"/>
    <property type="project" value="TreeGrafter"/>
</dbReference>
<dbReference type="GO" id="GO:0035869">
    <property type="term" value="C:ciliary transition zone"/>
    <property type="evidence" value="ECO:0007669"/>
    <property type="project" value="TreeGrafter"/>
</dbReference>
<comment type="subcellular location">
    <subcellularLocation>
        <location evidence="1">Cytoplasm</location>
        <location evidence="1">Cytoskeleton</location>
        <location evidence="1">Cilium basal body</location>
    </subcellularLocation>
    <subcellularLocation>
        <location evidence="2">Cytoplasm</location>
        <location evidence="2">Cytoskeleton</location>
        <location evidence="2">Microtubule organizing center</location>
        <location evidence="2">Centrosome</location>
    </subcellularLocation>
</comment>
<proteinExistence type="predicted"/>
<dbReference type="PANTHER" id="PTHR18879:SF20">
    <property type="entry name" value="CENTROSOMAL PROTEIN OF 290 KDA"/>
    <property type="match status" value="1"/>
</dbReference>
<dbReference type="GO" id="GO:1905515">
    <property type="term" value="P:non-motile cilium assembly"/>
    <property type="evidence" value="ECO:0007669"/>
    <property type="project" value="TreeGrafter"/>
</dbReference>
<dbReference type="OrthoDB" id="6351660at2759"/>
<accession>A0A3P7LXG8</accession>
<keyword evidence="4" id="KW-0970">Cilium biogenesis/degradation</keyword>
<dbReference type="AlphaFoldDB" id="A0A3P7LXG8"/>
<keyword evidence="7" id="KW-0966">Cell projection</keyword>
<keyword evidence="5 8" id="KW-0175">Coiled coil</keyword>
<evidence type="ECO:0000313" key="9">
    <source>
        <dbReference type="EMBL" id="VDN21725.1"/>
    </source>
</evidence>
<dbReference type="EMBL" id="UYRU01072014">
    <property type="protein sequence ID" value="VDN21725.1"/>
    <property type="molecule type" value="Genomic_DNA"/>
</dbReference>
<dbReference type="GO" id="GO:0097711">
    <property type="term" value="P:ciliary basal body-plasma membrane docking"/>
    <property type="evidence" value="ECO:0007669"/>
    <property type="project" value="TreeGrafter"/>
</dbReference>
<evidence type="ECO:0000313" key="10">
    <source>
        <dbReference type="Proteomes" id="UP000281553"/>
    </source>
</evidence>
<gene>
    <name evidence="9" type="ORF">DILT_LOCUS13892</name>
</gene>
<dbReference type="PANTHER" id="PTHR18879">
    <property type="entry name" value="CENTROSOMAL PROTEIN OF 290 KDA"/>
    <property type="match status" value="1"/>
</dbReference>
<organism evidence="9 10">
    <name type="scientific">Dibothriocephalus latus</name>
    <name type="common">Fish tapeworm</name>
    <name type="synonym">Diphyllobothrium latum</name>
    <dbReference type="NCBI Taxonomy" id="60516"/>
    <lineage>
        <taxon>Eukaryota</taxon>
        <taxon>Metazoa</taxon>
        <taxon>Spiralia</taxon>
        <taxon>Lophotrochozoa</taxon>
        <taxon>Platyhelminthes</taxon>
        <taxon>Cestoda</taxon>
        <taxon>Eucestoda</taxon>
        <taxon>Diphyllobothriidea</taxon>
        <taxon>Diphyllobothriidae</taxon>
        <taxon>Dibothriocephalus</taxon>
    </lineage>
</organism>
<evidence type="ECO:0000256" key="1">
    <source>
        <dbReference type="ARBA" id="ARBA00004120"/>
    </source>
</evidence>
<evidence type="ECO:0000256" key="3">
    <source>
        <dbReference type="ARBA" id="ARBA00022490"/>
    </source>
</evidence>
<name>A0A3P7LXG8_DIBLA</name>